<sequence length="37" mass="4368">MYRYIFVIFTVDVYGNKIVGAYCIRPLLDLAIFTNHK</sequence>
<proteinExistence type="predicted"/>
<organism evidence="1 2">
    <name type="scientific">Lonepinella koalarum</name>
    <dbReference type="NCBI Taxonomy" id="53417"/>
    <lineage>
        <taxon>Bacteria</taxon>
        <taxon>Pseudomonadati</taxon>
        <taxon>Pseudomonadota</taxon>
        <taxon>Gammaproteobacteria</taxon>
        <taxon>Pasteurellales</taxon>
        <taxon>Pasteurellaceae</taxon>
        <taxon>Lonepinella</taxon>
    </lineage>
</organism>
<accession>A0A4R1KZ44</accession>
<protein>
    <submittedName>
        <fullName evidence="1">Uncharacterized protein</fullName>
    </submittedName>
</protein>
<reference evidence="1 2" key="1">
    <citation type="submission" date="2019-03" db="EMBL/GenBank/DDBJ databases">
        <title>Genomic Encyclopedia of Type Strains, Phase IV (KMG-IV): sequencing the most valuable type-strain genomes for metagenomic binning, comparative biology and taxonomic classification.</title>
        <authorList>
            <person name="Goeker M."/>
        </authorList>
    </citation>
    <scope>NUCLEOTIDE SEQUENCE [LARGE SCALE GENOMIC DNA]</scope>
    <source>
        <strain evidence="1 2">DSM 10053</strain>
    </source>
</reference>
<dbReference type="AlphaFoldDB" id="A0A4R1KZ44"/>
<comment type="caution">
    <text evidence="1">The sequence shown here is derived from an EMBL/GenBank/DDBJ whole genome shotgun (WGS) entry which is preliminary data.</text>
</comment>
<dbReference type="Proteomes" id="UP000295496">
    <property type="component" value="Unassembled WGS sequence"/>
</dbReference>
<evidence type="ECO:0000313" key="1">
    <source>
        <dbReference type="EMBL" id="TCK69870.1"/>
    </source>
</evidence>
<keyword evidence="2" id="KW-1185">Reference proteome</keyword>
<gene>
    <name evidence="1" type="ORF">EV692_1084</name>
</gene>
<evidence type="ECO:0000313" key="2">
    <source>
        <dbReference type="Proteomes" id="UP000295496"/>
    </source>
</evidence>
<name>A0A4R1KZ44_9PAST</name>
<dbReference type="EMBL" id="SMGJ01000003">
    <property type="protein sequence ID" value="TCK69870.1"/>
    <property type="molecule type" value="Genomic_DNA"/>
</dbReference>